<reference evidence="4" key="1">
    <citation type="submission" date="2019-06" db="EMBL/GenBank/DDBJ databases">
        <title>Genomics analysis of Aphanomyces spp. identifies a new class of oomycete effector associated with host adaptation.</title>
        <authorList>
            <person name="Gaulin E."/>
        </authorList>
    </citation>
    <scope>NUCLEOTIDE SEQUENCE</scope>
    <source>
        <strain evidence="4">CBS 578.67</strain>
    </source>
</reference>
<dbReference type="PANTHER" id="PTHR13817">
    <property type="entry name" value="TITIN"/>
    <property type="match status" value="1"/>
</dbReference>
<dbReference type="InterPro" id="IPR013783">
    <property type="entry name" value="Ig-like_fold"/>
</dbReference>
<evidence type="ECO:0000259" key="3">
    <source>
        <dbReference type="Pfam" id="PF00041"/>
    </source>
</evidence>
<dbReference type="EMBL" id="VJMH01007006">
    <property type="protein sequence ID" value="KAF0686390.1"/>
    <property type="molecule type" value="Genomic_DNA"/>
</dbReference>
<dbReference type="InterPro" id="IPR050964">
    <property type="entry name" value="Striated_Muscle_Regulatory"/>
</dbReference>
<dbReference type="Gene3D" id="2.60.40.10">
    <property type="entry name" value="Immunoglobulins"/>
    <property type="match status" value="1"/>
</dbReference>
<proteinExistence type="predicted"/>
<feature type="domain" description="Fibronectin type-III" evidence="3">
    <location>
        <begin position="642"/>
        <end position="694"/>
    </location>
</feature>
<dbReference type="SUPFAM" id="SSF49265">
    <property type="entry name" value="Fibronectin type III"/>
    <property type="match status" value="2"/>
</dbReference>
<gene>
    <name evidence="4" type="ORF">As57867_021731</name>
</gene>
<comment type="caution">
    <text evidence="4">The sequence shown here is derived from an EMBL/GenBank/DDBJ whole genome shotgun (WGS) entry which is preliminary data.</text>
</comment>
<accession>A0A6A4XSV6</accession>
<dbReference type="InterPro" id="IPR003961">
    <property type="entry name" value="FN3_dom"/>
</dbReference>
<dbReference type="CDD" id="cd00063">
    <property type="entry name" value="FN3"/>
    <property type="match status" value="1"/>
</dbReference>
<dbReference type="PANTHER" id="PTHR13817:SF73">
    <property type="entry name" value="FIBRONECTIN TYPE-III DOMAIN-CONTAINING PROTEIN"/>
    <property type="match status" value="1"/>
</dbReference>
<dbReference type="AlphaFoldDB" id="A0A6A4XSV6"/>
<evidence type="ECO:0000256" key="1">
    <source>
        <dbReference type="ARBA" id="ARBA00022737"/>
    </source>
</evidence>
<feature type="region of interest" description="Disordered" evidence="2">
    <location>
        <begin position="1029"/>
        <end position="1049"/>
    </location>
</feature>
<sequence>VQSFLVDGVTATVAPVYAGAAIVASVPATTGIKNLLLTTTDLSTIIPAGATFWYTWPDGSMSTFVVATVTFRTLVFSGVVKQPIFAGTLTIYAGGYRYPIVFKSISSNLATIDAYPNPDWSGYNARLQTKRPTMVPPNTFVLGNPSQVQTILFVVTTAGAQGGAGAGYTLTFRGETTATILWAATPVQIKAALEALTVVDGVTVTSVVVGNGFMLTLTFWGTNYNIRALPVLATTFLVGAGGDATQVSIINNIMTPTYPYTASWPYYNSLAPATTYSLRVAAANEMGFGASSPISIASTAMTAVLPSTPRGVTFDNPHGTDWLAVAYEAPKYNGGAPINMYRIEWDVSSAFDSTGPNFKYQIVQQQFEVQEVRSSFRSAIGIGGTFTLQFGGIKTIPLAAACLASDMTAALVAATGNTKTSTTPLVVTRTAMGWGFSWKVTFIANRGNLAPLAVDYTMLQGDFPQMLVREITAGNSDIVPGAFTYEVQDIYTSAISPLAGTFVLSFGGMFTAPISASATALDVQRALQSLTTIYSAKVTKTITSAALNTAVWSVTFAHVVNNVLVGSGNIFRMVVESTSLTGTMASVAVAEKVVGTNPFVFQAAGLTTGTRYYARVMAYNSQGFGSNNSPYAAGQPRTEPGPPTNVATTVGGTTSLVVNWAPPTTTGGSVIDQYQIEWFRAAGQPVQQTITTSATHGIQEVQQVTNFALSGTLGGYFTLSYMGYTTANIAWNAPDTGLGSVKQGLENLPSVGTVAVTRAPSLKTVPSLYVILATTTTAVAQGPTITSVVTCCGFTNGMQLTIAGVTRTIAGLAGMTITLSADPGTSTVPVQVFQTAYGYQWTITFGAMHVGDVPQLVALPSDDWGGSSPGIAVSTLVQGIPPIGGTFRLTVPMVVNGVVMTEQTPALPFNISDVGLQAALQSLTTISTVAVTRSVNGYGYNWFVVFGNDISTDVQLIMPDGAGLTGPSVAIAASITSPGTPPTLFCEANGVAGTCPVLSANQPLTGVIPSLATGVPYMTRVRAHSAQGWGPAAWGQPQYETPRGIPGPP</sequence>
<dbReference type="InterPro" id="IPR036116">
    <property type="entry name" value="FN3_sf"/>
</dbReference>
<feature type="non-terminal residue" evidence="4">
    <location>
        <position position="1049"/>
    </location>
</feature>
<name>A0A6A4XSV6_9STRA</name>
<feature type="non-terminal residue" evidence="4">
    <location>
        <position position="1"/>
    </location>
</feature>
<protein>
    <recommendedName>
        <fullName evidence="3">Fibronectin type-III domain-containing protein</fullName>
    </recommendedName>
</protein>
<evidence type="ECO:0000256" key="2">
    <source>
        <dbReference type="SAM" id="MobiDB-lite"/>
    </source>
</evidence>
<organism evidence="4">
    <name type="scientific">Aphanomyces stellatus</name>
    <dbReference type="NCBI Taxonomy" id="120398"/>
    <lineage>
        <taxon>Eukaryota</taxon>
        <taxon>Sar</taxon>
        <taxon>Stramenopiles</taxon>
        <taxon>Oomycota</taxon>
        <taxon>Saprolegniomycetes</taxon>
        <taxon>Saprolegniales</taxon>
        <taxon>Verrucalvaceae</taxon>
        <taxon>Aphanomyces</taxon>
    </lineage>
</organism>
<keyword evidence="1" id="KW-0677">Repeat</keyword>
<dbReference type="OrthoDB" id="114660at2759"/>
<dbReference type="Pfam" id="PF00041">
    <property type="entry name" value="fn3"/>
    <property type="match status" value="1"/>
</dbReference>
<evidence type="ECO:0000313" key="4">
    <source>
        <dbReference type="EMBL" id="KAF0686390.1"/>
    </source>
</evidence>